<reference evidence="1 2" key="1">
    <citation type="submission" date="2019-01" db="EMBL/GenBank/DDBJ databases">
        <title>Intercellular communication is required for trap formation in the nematode-trapping fungus Duddingtonia flagrans.</title>
        <authorList>
            <person name="Youssar L."/>
            <person name="Wernet V."/>
            <person name="Hensel N."/>
            <person name="Hildebrandt H.-G."/>
            <person name="Fischer R."/>
        </authorList>
    </citation>
    <scope>NUCLEOTIDE SEQUENCE [LARGE SCALE GENOMIC DNA]</scope>
    <source>
        <strain evidence="1 2">CBS H-5679</strain>
    </source>
</reference>
<dbReference type="RefSeq" id="XP_067487735.1">
    <property type="nucleotide sequence ID" value="XM_067636083.1"/>
</dbReference>
<protein>
    <recommendedName>
        <fullName evidence="3">F-box domain-containing protein</fullName>
    </recommendedName>
</protein>
<dbReference type="CDD" id="cd09917">
    <property type="entry name" value="F-box_SF"/>
    <property type="match status" value="1"/>
</dbReference>
<evidence type="ECO:0008006" key="3">
    <source>
        <dbReference type="Google" id="ProtNLM"/>
    </source>
</evidence>
<organism evidence="1 2">
    <name type="scientific">Arthrobotrys flagrans</name>
    <name type="common">Nematode-trapping fungus</name>
    <name type="synonym">Trichothecium flagrans</name>
    <dbReference type="NCBI Taxonomy" id="97331"/>
    <lineage>
        <taxon>Eukaryota</taxon>
        <taxon>Fungi</taxon>
        <taxon>Dikarya</taxon>
        <taxon>Ascomycota</taxon>
        <taxon>Pezizomycotina</taxon>
        <taxon>Orbiliomycetes</taxon>
        <taxon>Orbiliales</taxon>
        <taxon>Orbiliaceae</taxon>
        <taxon>Arthrobotrys</taxon>
    </lineage>
</organism>
<comment type="caution">
    <text evidence="1">The sequence shown here is derived from an EMBL/GenBank/DDBJ whole genome shotgun (WGS) entry which is preliminary data.</text>
</comment>
<gene>
    <name evidence="1" type="ORF">DFL_006624</name>
</gene>
<dbReference type="EMBL" id="SAEB01000009">
    <property type="protein sequence ID" value="RVD82191.1"/>
    <property type="molecule type" value="Genomic_DNA"/>
</dbReference>
<dbReference type="VEuPathDB" id="FungiDB:DFL_006624"/>
<dbReference type="OrthoDB" id="5287804at2759"/>
<proteinExistence type="predicted"/>
<sequence length="388" mass="44362">MELMDFPLELLEQVVFFLGSTLDLANLALVNKLFSNVVRPYFSQFLTFGIPCASSGWRIQSQLDKITKQQLRNTRHIEVMHSTKISRWGPSDIRVSFPDGKEYEDVEKIGSKEEVERIYGPLEDTDMAPTIFNEKVAELINSLKPGQLESFRFNRHSYGRVFHRVEVDKQILAALTSPQTRLTKLTLTFDPCLGYDDCSIFNFPHLLYFKYDCYDVSGRYHRVFSLLSSCQDTLEELYAANWKPQGRGFESNDRQPKMAIGFAAWEGCNKCAGICKKTGWAGEKKIHLKNLKIWKCGGYSSYSYDLVRTFQQKKVLEDVALRKYKESNSIGFSNYDSHSAVGWQRYFSYPGYGGTPASNKELGHFFETTAGFERLTIGGVPSPKGTWD</sequence>
<dbReference type="AlphaFoldDB" id="A0A436ZTC1"/>
<dbReference type="GeneID" id="93588935"/>
<keyword evidence="2" id="KW-1185">Reference proteome</keyword>
<name>A0A436ZTC1_ARTFL</name>
<evidence type="ECO:0000313" key="1">
    <source>
        <dbReference type="EMBL" id="RVD82191.1"/>
    </source>
</evidence>
<accession>A0A436ZTC1</accession>
<dbReference type="Proteomes" id="UP000283090">
    <property type="component" value="Unassembled WGS sequence"/>
</dbReference>
<evidence type="ECO:0000313" key="2">
    <source>
        <dbReference type="Proteomes" id="UP000283090"/>
    </source>
</evidence>